<evidence type="ECO:0000313" key="3">
    <source>
        <dbReference type="Proteomes" id="UP000286510"/>
    </source>
</evidence>
<feature type="non-terminal residue" evidence="2">
    <location>
        <position position="1"/>
    </location>
</feature>
<dbReference type="VEuPathDB" id="FungiDB:H257_13005"/>
<evidence type="ECO:0000259" key="1">
    <source>
        <dbReference type="PROSITE" id="PS50011"/>
    </source>
</evidence>
<comment type="caution">
    <text evidence="2">The sequence shown here is derived from an EMBL/GenBank/DDBJ whole genome shotgun (WGS) entry which is preliminary data.</text>
</comment>
<dbReference type="PANTHER" id="PTHR44329">
    <property type="entry name" value="SERINE/THREONINE-PROTEIN KINASE TNNI3K-RELATED"/>
    <property type="match status" value="1"/>
</dbReference>
<accession>A0A3R6Y629</accession>
<evidence type="ECO:0000313" key="2">
    <source>
        <dbReference type="EMBL" id="RHZ21956.1"/>
    </source>
</evidence>
<sequence>GEDYTEKVDVYSFGIVLTELDTCALPFAEAKSNMHGTDFTNALATGAIRPKLSADCPAVIVRVIKHCLQHDPHLRPTSAKVLDMLNEARTQLLTPPGRSE</sequence>
<dbReference type="AlphaFoldDB" id="A0A3R6Y629"/>
<feature type="domain" description="Protein kinase" evidence="1">
    <location>
        <begin position="1"/>
        <end position="93"/>
    </location>
</feature>
<dbReference type="Proteomes" id="UP000286510">
    <property type="component" value="Unassembled WGS sequence"/>
</dbReference>
<dbReference type="InterPro" id="IPR011009">
    <property type="entry name" value="Kinase-like_dom_sf"/>
</dbReference>
<gene>
    <name evidence="2" type="ORF">DYB26_014590</name>
</gene>
<dbReference type="InterPro" id="IPR051681">
    <property type="entry name" value="Ser/Thr_Kinases-Pseudokinases"/>
</dbReference>
<organism evidence="2 3">
    <name type="scientific">Aphanomyces astaci</name>
    <name type="common">Crayfish plague agent</name>
    <dbReference type="NCBI Taxonomy" id="112090"/>
    <lineage>
        <taxon>Eukaryota</taxon>
        <taxon>Sar</taxon>
        <taxon>Stramenopiles</taxon>
        <taxon>Oomycota</taxon>
        <taxon>Saprolegniomycetes</taxon>
        <taxon>Saprolegniales</taxon>
        <taxon>Verrucalvaceae</taxon>
        <taxon>Aphanomyces</taxon>
    </lineage>
</organism>
<dbReference type="InterPro" id="IPR000719">
    <property type="entry name" value="Prot_kinase_dom"/>
</dbReference>
<dbReference type="Pfam" id="PF07714">
    <property type="entry name" value="PK_Tyr_Ser-Thr"/>
    <property type="match status" value="1"/>
</dbReference>
<reference evidence="2 3" key="1">
    <citation type="submission" date="2018-08" db="EMBL/GenBank/DDBJ databases">
        <title>Aphanomyces genome sequencing and annotation.</title>
        <authorList>
            <person name="Minardi D."/>
            <person name="Oidtmann B."/>
            <person name="Van Der Giezen M."/>
            <person name="Studholme D.J."/>
        </authorList>
    </citation>
    <scope>NUCLEOTIDE SEQUENCE [LARGE SCALE GENOMIC DNA]</scope>
    <source>
        <strain evidence="2 3">FDL457</strain>
    </source>
</reference>
<dbReference type="PROSITE" id="PS50011">
    <property type="entry name" value="PROTEIN_KINASE_DOM"/>
    <property type="match status" value="1"/>
</dbReference>
<dbReference type="Gene3D" id="1.10.510.10">
    <property type="entry name" value="Transferase(Phosphotransferase) domain 1"/>
    <property type="match status" value="1"/>
</dbReference>
<dbReference type="GO" id="GO:0005524">
    <property type="term" value="F:ATP binding"/>
    <property type="evidence" value="ECO:0007669"/>
    <property type="project" value="InterPro"/>
</dbReference>
<protein>
    <recommendedName>
        <fullName evidence="1">Protein kinase domain-containing protein</fullName>
    </recommendedName>
</protein>
<name>A0A3R6Y629_APHAT</name>
<dbReference type="GO" id="GO:0004674">
    <property type="term" value="F:protein serine/threonine kinase activity"/>
    <property type="evidence" value="ECO:0007669"/>
    <property type="project" value="TreeGrafter"/>
</dbReference>
<dbReference type="PANTHER" id="PTHR44329:SF214">
    <property type="entry name" value="PROTEIN KINASE DOMAIN-CONTAINING PROTEIN"/>
    <property type="match status" value="1"/>
</dbReference>
<dbReference type="SUPFAM" id="SSF56112">
    <property type="entry name" value="Protein kinase-like (PK-like)"/>
    <property type="match status" value="1"/>
</dbReference>
<dbReference type="EMBL" id="QUTF01012714">
    <property type="protein sequence ID" value="RHZ21956.1"/>
    <property type="molecule type" value="Genomic_DNA"/>
</dbReference>
<dbReference type="InterPro" id="IPR001245">
    <property type="entry name" value="Ser-Thr/Tyr_kinase_cat_dom"/>
</dbReference>
<proteinExistence type="predicted"/>